<dbReference type="PANTHER" id="PTHR31814">
    <property type="match status" value="1"/>
</dbReference>
<dbReference type="EC" id="2.7.4.2" evidence="2"/>
<keyword evidence="3" id="KW-0808">Transferase</keyword>
<dbReference type="SUPFAM" id="SSF54211">
    <property type="entry name" value="Ribosomal protein S5 domain 2-like"/>
    <property type="match status" value="1"/>
</dbReference>
<dbReference type="GO" id="GO:0019287">
    <property type="term" value="P:isopentenyl diphosphate biosynthetic process, mevalonate pathway"/>
    <property type="evidence" value="ECO:0007669"/>
    <property type="project" value="TreeGrafter"/>
</dbReference>
<evidence type="ECO:0000313" key="8">
    <source>
        <dbReference type="Proteomes" id="UP000029725"/>
    </source>
</evidence>
<dbReference type="VEuPathDB" id="MicrosporidiaDB:DI09_3p630"/>
<sequence>MFKGCPGKVLICGGHLILDPVHKGISFPFPAACIFSKARKSYVAHTATEIHIPYTPSCLLKLSFCQRNEGSKSNVDFSTFSLLAIFKDVQFSPPDTITLHAYLLRIESNCISAREGWAVIPLCHLKGSSFATQICLNDDPVPFEQFSFQATTIMIWYLANYKSLQLCNGEAYNQKLMLIEMETISDQAFYTTPPCKFADQNGAPIWNTPIKKLCKSGLGSSAAYVSSLVLALCEDDCTRTLLLTQALLAHWIGQGCKGSGFDICTSLLNALETRPVCLIFSQSREVSQLLPIVASSIRLLFKSIGKLSLVESQLLALVEVFPICSPIGC</sequence>
<dbReference type="GO" id="GO:0005524">
    <property type="term" value="F:ATP binding"/>
    <property type="evidence" value="ECO:0007669"/>
    <property type="project" value="UniProtKB-KW"/>
</dbReference>
<keyword evidence="6" id="KW-0067">ATP-binding</keyword>
<keyword evidence="8" id="KW-1185">Reference proteome</keyword>
<dbReference type="GeneID" id="25259865"/>
<evidence type="ECO:0000256" key="6">
    <source>
        <dbReference type="ARBA" id="ARBA00022840"/>
    </source>
</evidence>
<dbReference type="GO" id="GO:0004631">
    <property type="term" value="F:phosphomevalonate kinase activity"/>
    <property type="evidence" value="ECO:0007669"/>
    <property type="project" value="UniProtKB-EC"/>
</dbReference>
<keyword evidence="5" id="KW-0418">Kinase</keyword>
<evidence type="ECO:0000256" key="2">
    <source>
        <dbReference type="ARBA" id="ARBA00012958"/>
    </source>
</evidence>
<dbReference type="Gene3D" id="3.30.230.10">
    <property type="match status" value="1"/>
</dbReference>
<dbReference type="GO" id="GO:0005777">
    <property type="term" value="C:peroxisome"/>
    <property type="evidence" value="ECO:0007669"/>
    <property type="project" value="TreeGrafter"/>
</dbReference>
<evidence type="ECO:0000256" key="3">
    <source>
        <dbReference type="ARBA" id="ARBA00022679"/>
    </source>
</evidence>
<dbReference type="EMBL" id="JMKJ01000333">
    <property type="protein sequence ID" value="KGG51301.1"/>
    <property type="molecule type" value="Genomic_DNA"/>
</dbReference>
<dbReference type="OrthoDB" id="10262935at2759"/>
<dbReference type="HOGENOM" id="CLU_844902_0_0_1"/>
<dbReference type="GO" id="GO:0010142">
    <property type="term" value="P:farnesyl diphosphate biosynthetic process, mevalonate pathway"/>
    <property type="evidence" value="ECO:0007669"/>
    <property type="project" value="TreeGrafter"/>
</dbReference>
<comment type="caution">
    <text evidence="7">The sequence shown here is derived from an EMBL/GenBank/DDBJ whole genome shotgun (WGS) entry which is preliminary data.</text>
</comment>
<dbReference type="InterPro" id="IPR035102">
    <property type="entry name" value="Phosphomevalonate_kinase"/>
</dbReference>
<evidence type="ECO:0000256" key="4">
    <source>
        <dbReference type="ARBA" id="ARBA00022741"/>
    </source>
</evidence>
<evidence type="ECO:0000313" key="7">
    <source>
        <dbReference type="EMBL" id="KGG51301.1"/>
    </source>
</evidence>
<dbReference type="InterPro" id="IPR014721">
    <property type="entry name" value="Ribsml_uS5_D2-typ_fold_subgr"/>
</dbReference>
<dbReference type="Proteomes" id="UP000029725">
    <property type="component" value="Unassembled WGS sequence"/>
</dbReference>
<evidence type="ECO:0000256" key="5">
    <source>
        <dbReference type="ARBA" id="ARBA00022777"/>
    </source>
</evidence>
<keyword evidence="4" id="KW-0547">Nucleotide-binding</keyword>
<dbReference type="PANTHER" id="PTHR31814:SF2">
    <property type="entry name" value="PHOSPHOMEVALONATE KINASE"/>
    <property type="match status" value="1"/>
</dbReference>
<name>A0A098VUE3_9MICR</name>
<reference evidence="7 8" key="1">
    <citation type="submission" date="2014-04" db="EMBL/GenBank/DDBJ databases">
        <title>A new species of microsporidia sheds light on the evolution of extreme parasitism.</title>
        <authorList>
            <person name="Haag K.L."/>
            <person name="James T.Y."/>
            <person name="Larsson R."/>
            <person name="Schaer T.M."/>
            <person name="Refardt D."/>
            <person name="Pombert J.-F."/>
            <person name="Ebert D."/>
        </authorList>
    </citation>
    <scope>NUCLEOTIDE SEQUENCE [LARGE SCALE GENOMIC DNA]</scope>
    <source>
        <strain evidence="7 8">UGP3</strain>
        <tissue evidence="7">Spores</tissue>
    </source>
</reference>
<evidence type="ECO:0000256" key="1">
    <source>
        <dbReference type="ARBA" id="ARBA00005017"/>
    </source>
</evidence>
<dbReference type="AlphaFoldDB" id="A0A098VUE3"/>
<comment type="pathway">
    <text evidence="1">Isoprenoid biosynthesis; isopentenyl diphosphate biosynthesis via mevalonate pathway; isopentenyl diphosphate from (R)-mevalonate: step 2/3.</text>
</comment>
<dbReference type="InterPro" id="IPR020568">
    <property type="entry name" value="Ribosomal_Su5_D2-typ_SF"/>
</dbReference>
<organism evidence="7 8">
    <name type="scientific">Mitosporidium daphniae</name>
    <dbReference type="NCBI Taxonomy" id="1485682"/>
    <lineage>
        <taxon>Eukaryota</taxon>
        <taxon>Fungi</taxon>
        <taxon>Fungi incertae sedis</taxon>
        <taxon>Microsporidia</taxon>
        <taxon>Mitosporidium</taxon>
    </lineage>
</organism>
<gene>
    <name evidence="7" type="ORF">DI09_3p630</name>
</gene>
<dbReference type="RefSeq" id="XP_013237728.1">
    <property type="nucleotide sequence ID" value="XM_013382274.1"/>
</dbReference>
<proteinExistence type="predicted"/>
<accession>A0A098VUE3</accession>
<protein>
    <recommendedName>
        <fullName evidence="2">phosphomevalonate kinase</fullName>
        <ecNumber evidence="2">2.7.4.2</ecNumber>
    </recommendedName>
</protein>